<comment type="caution">
    <text evidence="2">The sequence shown here is derived from an EMBL/GenBank/DDBJ whole genome shotgun (WGS) entry which is preliminary data.</text>
</comment>
<dbReference type="Proteomes" id="UP001144280">
    <property type="component" value="Unassembled WGS sequence"/>
</dbReference>
<evidence type="ECO:0000313" key="3">
    <source>
        <dbReference type="Proteomes" id="UP001144280"/>
    </source>
</evidence>
<proteinExistence type="predicted"/>
<name>A0ABQ5R7N2_9ACTN</name>
<accession>A0ABQ5R7N2</accession>
<evidence type="ECO:0000256" key="1">
    <source>
        <dbReference type="SAM" id="MobiDB-lite"/>
    </source>
</evidence>
<keyword evidence="3" id="KW-1185">Reference proteome</keyword>
<protein>
    <submittedName>
        <fullName evidence="2">Uncharacterized protein</fullName>
    </submittedName>
</protein>
<feature type="compositionally biased region" description="Basic residues" evidence="1">
    <location>
        <begin position="50"/>
        <end position="64"/>
    </location>
</feature>
<sequence length="77" mass="8096">MKSFIVLSKLASAGTLVPVTRQVAAAAARAGALGRPAAATPASPANFAKSRLRTKPPQDRKRRAYRDQGVPQVVRAT</sequence>
<organism evidence="2 3">
    <name type="scientific">Phytohabitans aurantiacus</name>
    <dbReference type="NCBI Taxonomy" id="3016789"/>
    <lineage>
        <taxon>Bacteria</taxon>
        <taxon>Bacillati</taxon>
        <taxon>Actinomycetota</taxon>
        <taxon>Actinomycetes</taxon>
        <taxon>Micromonosporales</taxon>
        <taxon>Micromonosporaceae</taxon>
    </lineage>
</organism>
<reference evidence="2" key="1">
    <citation type="submission" date="2022-12" db="EMBL/GenBank/DDBJ databases">
        <title>New Phytohabitans aurantiacus sp. RD004123 nov., an actinomycete isolated from soil.</title>
        <authorList>
            <person name="Triningsih D.W."/>
            <person name="Harunari E."/>
            <person name="Igarashi Y."/>
        </authorList>
    </citation>
    <scope>NUCLEOTIDE SEQUENCE</scope>
    <source>
        <strain evidence="2">RD004123</strain>
    </source>
</reference>
<feature type="region of interest" description="Disordered" evidence="1">
    <location>
        <begin position="31"/>
        <end position="77"/>
    </location>
</feature>
<feature type="compositionally biased region" description="Low complexity" evidence="1">
    <location>
        <begin position="31"/>
        <end position="48"/>
    </location>
</feature>
<gene>
    <name evidence="2" type="ORF">Pa4123_80550</name>
</gene>
<evidence type="ECO:0000313" key="2">
    <source>
        <dbReference type="EMBL" id="GLI02777.1"/>
    </source>
</evidence>
<dbReference type="EMBL" id="BSDI01000069">
    <property type="protein sequence ID" value="GLI02777.1"/>
    <property type="molecule type" value="Genomic_DNA"/>
</dbReference>